<accession>A0A316FTY7</accession>
<dbReference type="Proteomes" id="UP000245790">
    <property type="component" value="Unassembled WGS sequence"/>
</dbReference>
<dbReference type="EMBL" id="QGGU01000005">
    <property type="protein sequence ID" value="PWK51732.1"/>
    <property type="molecule type" value="Genomic_DNA"/>
</dbReference>
<evidence type="ECO:0000313" key="3">
    <source>
        <dbReference type="Proteomes" id="UP000245790"/>
    </source>
</evidence>
<keyword evidence="1" id="KW-1133">Transmembrane helix</keyword>
<gene>
    <name evidence="2" type="ORF">C8D97_10547</name>
</gene>
<sequence>MAILKNKICMKGAWFICIGAFIVVGGSLVNYLEYNSFDILKNVLLLKEIKAVGTAIPFGYIFICIGVYYFIDGFLSRDLK</sequence>
<keyword evidence="1" id="KW-0812">Transmembrane</keyword>
<proteinExistence type="predicted"/>
<feature type="transmembrane region" description="Helical" evidence="1">
    <location>
        <begin position="12"/>
        <end position="32"/>
    </location>
</feature>
<protein>
    <submittedName>
        <fullName evidence="2">Uncharacterized protein</fullName>
    </submittedName>
</protein>
<organism evidence="2 3">
    <name type="scientific">Pleionea mediterranea</name>
    <dbReference type="NCBI Taxonomy" id="523701"/>
    <lineage>
        <taxon>Bacteria</taxon>
        <taxon>Pseudomonadati</taxon>
        <taxon>Pseudomonadota</taxon>
        <taxon>Gammaproteobacteria</taxon>
        <taxon>Oceanospirillales</taxon>
        <taxon>Pleioneaceae</taxon>
        <taxon>Pleionea</taxon>
    </lineage>
</organism>
<evidence type="ECO:0000256" key="1">
    <source>
        <dbReference type="SAM" id="Phobius"/>
    </source>
</evidence>
<reference evidence="2 3" key="1">
    <citation type="submission" date="2018-05" db="EMBL/GenBank/DDBJ databases">
        <title>Genomic Encyclopedia of Type Strains, Phase IV (KMG-IV): sequencing the most valuable type-strain genomes for metagenomic binning, comparative biology and taxonomic classification.</title>
        <authorList>
            <person name="Goeker M."/>
        </authorList>
    </citation>
    <scope>NUCLEOTIDE SEQUENCE [LARGE SCALE GENOMIC DNA]</scope>
    <source>
        <strain evidence="2 3">DSM 25350</strain>
    </source>
</reference>
<name>A0A316FTY7_9GAMM</name>
<evidence type="ECO:0000313" key="2">
    <source>
        <dbReference type="EMBL" id="PWK51732.1"/>
    </source>
</evidence>
<dbReference type="AlphaFoldDB" id="A0A316FTY7"/>
<feature type="transmembrane region" description="Helical" evidence="1">
    <location>
        <begin position="52"/>
        <end position="71"/>
    </location>
</feature>
<keyword evidence="3" id="KW-1185">Reference proteome</keyword>
<comment type="caution">
    <text evidence="2">The sequence shown here is derived from an EMBL/GenBank/DDBJ whole genome shotgun (WGS) entry which is preliminary data.</text>
</comment>
<keyword evidence="1" id="KW-0472">Membrane</keyword>